<dbReference type="EMBL" id="QLLK01000001">
    <property type="protein sequence ID" value="RAI95121.1"/>
    <property type="molecule type" value="Genomic_DNA"/>
</dbReference>
<reference evidence="1 2" key="1">
    <citation type="submission" date="2018-06" db="EMBL/GenBank/DDBJ databases">
        <title>Genomic Encyclopedia of Archaeal and Bacterial Type Strains, Phase II (KMG-II): from individual species to whole genera.</title>
        <authorList>
            <person name="Goeker M."/>
        </authorList>
    </citation>
    <scope>NUCLEOTIDE SEQUENCE [LARGE SCALE GENOMIC DNA]</scope>
    <source>
        <strain evidence="1 2">DSM 23446</strain>
    </source>
</reference>
<keyword evidence="2" id="KW-1185">Reference proteome</keyword>
<proteinExistence type="predicted"/>
<dbReference type="AlphaFoldDB" id="A0A327PUZ3"/>
<evidence type="ECO:0000313" key="2">
    <source>
        <dbReference type="Proteomes" id="UP000249610"/>
    </source>
</evidence>
<protein>
    <submittedName>
        <fullName evidence="1">Uncharacterized protein</fullName>
    </submittedName>
</protein>
<name>A0A327PUZ3_9BACT</name>
<sequence>MPYKMPYIKQFLHFFNNSANHYNLQKRLILTYFKIFDEKVKFEKSNFETVNVYFC</sequence>
<accession>A0A327PUZ3</accession>
<organism evidence="1 2">
    <name type="scientific">Algoriphagus yeomjeoni</name>
    <dbReference type="NCBI Taxonomy" id="291403"/>
    <lineage>
        <taxon>Bacteria</taxon>
        <taxon>Pseudomonadati</taxon>
        <taxon>Bacteroidota</taxon>
        <taxon>Cytophagia</taxon>
        <taxon>Cytophagales</taxon>
        <taxon>Cyclobacteriaceae</taxon>
        <taxon>Algoriphagus</taxon>
    </lineage>
</organism>
<comment type="caution">
    <text evidence="1">The sequence shown here is derived from an EMBL/GenBank/DDBJ whole genome shotgun (WGS) entry which is preliminary data.</text>
</comment>
<evidence type="ECO:0000313" key="1">
    <source>
        <dbReference type="EMBL" id="RAI95121.1"/>
    </source>
</evidence>
<dbReference type="Proteomes" id="UP000249610">
    <property type="component" value="Unassembled WGS sequence"/>
</dbReference>
<gene>
    <name evidence="1" type="ORF">LV83_00372</name>
</gene>